<dbReference type="PANTHER" id="PTHR43283:SF11">
    <property type="entry name" value="BETA-LACTAMASE-RELATED DOMAIN-CONTAINING PROTEIN"/>
    <property type="match status" value="1"/>
</dbReference>
<sequence length="370" mass="41822">MRTNRLQKKRRSPCLLFFCSLCLLSLCSPHSKNIKDITEQRFVPSHRIKRLVFPEKEWEKKPAESLCRNAGTLDKFTKAVGGSGVIIKNGYLIKIWGDPTGRTMWASATKPVLSTLLLFAAQEGRVEINGKVKAFMPELLGKDQNITFHQLANMTSGYARRESPGQAFSYNDYAVKLYHNTLFNRVFAADPNQIILDKSRFGPLQFQDGELFEQVEKYGWFVHTSPRDFARIGWFWLNKGNWNGEQLLSKEFFERYLKNQVPETLPISVKPARDYLGIGTYGGSGNQSPFGLGNYGMNWWFNAGKRIWPSLPEDTFQANGHWNKETVTVIPSMALVIAGVGDFRPFHPGPGPADSLMGLLAEACGQKTTR</sequence>
<dbReference type="InterPro" id="IPR050789">
    <property type="entry name" value="Diverse_Enzym_Activities"/>
</dbReference>
<keyword evidence="5" id="KW-1185">Reference proteome</keyword>
<evidence type="ECO:0000256" key="2">
    <source>
        <dbReference type="SAM" id="SignalP"/>
    </source>
</evidence>
<protein>
    <submittedName>
        <fullName evidence="4">CubicO group peptidase, beta-lactamase class C family</fullName>
    </submittedName>
</protein>
<keyword evidence="1" id="KW-0378">Hydrolase</keyword>
<feature type="domain" description="Beta-lactamase-related" evidence="3">
    <location>
        <begin position="98"/>
        <end position="176"/>
    </location>
</feature>
<evidence type="ECO:0000313" key="5">
    <source>
        <dbReference type="Proteomes" id="UP000287853"/>
    </source>
</evidence>
<reference evidence="4 5" key="1">
    <citation type="submission" date="2017-01" db="EMBL/GenBank/DDBJ databases">
        <title>The cable genome- insights into the physiology and evolution of filamentous bacteria capable of sulfide oxidation via long distance electron transfer.</title>
        <authorList>
            <person name="Schreiber L."/>
            <person name="Bjerg J.T."/>
            <person name="Boggild A."/>
            <person name="Van De Vossenberg J."/>
            <person name="Meysman F."/>
            <person name="Nielsen L.P."/>
            <person name="Schramm A."/>
            <person name="Kjeldsen K.U."/>
        </authorList>
    </citation>
    <scope>NUCLEOTIDE SEQUENCE [LARGE SCALE GENOMIC DNA]</scope>
    <source>
        <strain evidence="4">MCF</strain>
    </source>
</reference>
<comment type="caution">
    <text evidence="4">The sequence shown here is derived from an EMBL/GenBank/DDBJ whole genome shotgun (WGS) entry which is preliminary data.</text>
</comment>
<proteinExistence type="predicted"/>
<dbReference type="InterPro" id="IPR001466">
    <property type="entry name" value="Beta-lactam-related"/>
</dbReference>
<evidence type="ECO:0000259" key="3">
    <source>
        <dbReference type="Pfam" id="PF00144"/>
    </source>
</evidence>
<dbReference type="Gene3D" id="3.40.710.10">
    <property type="entry name" value="DD-peptidase/beta-lactamase superfamily"/>
    <property type="match status" value="1"/>
</dbReference>
<name>A0A444IWZ9_9BACT</name>
<dbReference type="EMBL" id="MTKO01000079">
    <property type="protein sequence ID" value="RWX45387.1"/>
    <property type="molecule type" value="Genomic_DNA"/>
</dbReference>
<dbReference type="SUPFAM" id="SSF56601">
    <property type="entry name" value="beta-lactamase/transpeptidase-like"/>
    <property type="match status" value="1"/>
</dbReference>
<feature type="chain" id="PRO_5019106416" evidence="2">
    <location>
        <begin position="35"/>
        <end position="370"/>
    </location>
</feature>
<accession>A0A444IWZ9</accession>
<feature type="signal peptide" evidence="2">
    <location>
        <begin position="1"/>
        <end position="34"/>
    </location>
</feature>
<dbReference type="Pfam" id="PF00144">
    <property type="entry name" value="Beta-lactamase"/>
    <property type="match status" value="1"/>
</dbReference>
<dbReference type="InterPro" id="IPR012338">
    <property type="entry name" value="Beta-lactam/transpept-like"/>
</dbReference>
<keyword evidence="2" id="KW-0732">Signal</keyword>
<dbReference type="AlphaFoldDB" id="A0A444IWZ9"/>
<dbReference type="Proteomes" id="UP000287853">
    <property type="component" value="Unassembled WGS sequence"/>
</dbReference>
<gene>
    <name evidence="4" type="ORF">H206_00947</name>
</gene>
<dbReference type="GO" id="GO:0016787">
    <property type="term" value="F:hydrolase activity"/>
    <property type="evidence" value="ECO:0007669"/>
    <property type="project" value="UniProtKB-KW"/>
</dbReference>
<organism evidence="4 5">
    <name type="scientific">Candidatus Electrothrix aarhusensis</name>
    <dbReference type="NCBI Taxonomy" id="1859131"/>
    <lineage>
        <taxon>Bacteria</taxon>
        <taxon>Pseudomonadati</taxon>
        <taxon>Thermodesulfobacteriota</taxon>
        <taxon>Desulfobulbia</taxon>
        <taxon>Desulfobulbales</taxon>
        <taxon>Desulfobulbaceae</taxon>
        <taxon>Candidatus Electrothrix</taxon>
    </lineage>
</organism>
<evidence type="ECO:0000256" key="1">
    <source>
        <dbReference type="ARBA" id="ARBA00022801"/>
    </source>
</evidence>
<dbReference type="PANTHER" id="PTHR43283">
    <property type="entry name" value="BETA-LACTAMASE-RELATED"/>
    <property type="match status" value="1"/>
</dbReference>
<evidence type="ECO:0000313" key="4">
    <source>
        <dbReference type="EMBL" id="RWX45387.1"/>
    </source>
</evidence>